<evidence type="ECO:0000313" key="11">
    <source>
        <dbReference type="Proteomes" id="UP000604825"/>
    </source>
</evidence>
<dbReference type="InterPro" id="IPR001005">
    <property type="entry name" value="SANT/Myb"/>
</dbReference>
<feature type="domain" description="HTH myb-type" evidence="9">
    <location>
        <begin position="77"/>
        <end position="131"/>
    </location>
</feature>
<dbReference type="InterPro" id="IPR009057">
    <property type="entry name" value="Homeodomain-like_sf"/>
</dbReference>
<evidence type="ECO:0000259" key="8">
    <source>
        <dbReference type="PROSITE" id="PS50090"/>
    </source>
</evidence>
<evidence type="ECO:0000313" key="10">
    <source>
        <dbReference type="EMBL" id="CAD6258699.1"/>
    </source>
</evidence>
<feature type="domain" description="Myb-like" evidence="8">
    <location>
        <begin position="77"/>
        <end position="127"/>
    </location>
</feature>
<proteinExistence type="predicted"/>
<dbReference type="PROSITE" id="PS51294">
    <property type="entry name" value="HTH_MYB"/>
    <property type="match status" value="1"/>
</dbReference>
<keyword evidence="5" id="KW-0804">Transcription</keyword>
<accession>A0A811QI64</accession>
<evidence type="ECO:0000259" key="9">
    <source>
        <dbReference type="PROSITE" id="PS51294"/>
    </source>
</evidence>
<dbReference type="Proteomes" id="UP000604825">
    <property type="component" value="Unassembled WGS sequence"/>
</dbReference>
<gene>
    <name evidence="10" type="ORF">NCGR_LOCUS42166</name>
</gene>
<protein>
    <submittedName>
        <fullName evidence="10">Uncharacterized protein</fullName>
    </submittedName>
</protein>
<name>A0A811QI64_9POAL</name>
<keyword evidence="4" id="KW-0238">DNA-binding</keyword>
<comment type="subcellular location">
    <subcellularLocation>
        <location evidence="1">Nucleus</location>
    </subcellularLocation>
</comment>
<evidence type="ECO:0000256" key="1">
    <source>
        <dbReference type="ARBA" id="ARBA00004123"/>
    </source>
</evidence>
<evidence type="ECO:0000256" key="7">
    <source>
        <dbReference type="SAM" id="MobiDB-lite"/>
    </source>
</evidence>
<dbReference type="InterPro" id="IPR017930">
    <property type="entry name" value="Myb_dom"/>
</dbReference>
<dbReference type="SMART" id="SM00717">
    <property type="entry name" value="SANT"/>
    <property type="match status" value="2"/>
</dbReference>
<evidence type="ECO:0000256" key="2">
    <source>
        <dbReference type="ARBA" id="ARBA00022737"/>
    </source>
</evidence>
<dbReference type="Gene3D" id="1.10.10.60">
    <property type="entry name" value="Homeodomain-like"/>
    <property type="match status" value="2"/>
</dbReference>
<dbReference type="SUPFAM" id="SSF46689">
    <property type="entry name" value="Homeodomain-like"/>
    <property type="match status" value="1"/>
</dbReference>
<organism evidence="10 11">
    <name type="scientific">Miscanthus lutarioriparius</name>
    <dbReference type="NCBI Taxonomy" id="422564"/>
    <lineage>
        <taxon>Eukaryota</taxon>
        <taxon>Viridiplantae</taxon>
        <taxon>Streptophyta</taxon>
        <taxon>Embryophyta</taxon>
        <taxon>Tracheophyta</taxon>
        <taxon>Spermatophyta</taxon>
        <taxon>Magnoliopsida</taxon>
        <taxon>Liliopsida</taxon>
        <taxon>Poales</taxon>
        <taxon>Poaceae</taxon>
        <taxon>PACMAD clade</taxon>
        <taxon>Panicoideae</taxon>
        <taxon>Andropogonodae</taxon>
        <taxon>Andropogoneae</taxon>
        <taxon>Saccharinae</taxon>
        <taxon>Miscanthus</taxon>
    </lineage>
</organism>
<dbReference type="AlphaFoldDB" id="A0A811QI64"/>
<feature type="domain" description="Myb-like" evidence="8">
    <location>
        <begin position="12"/>
        <end position="76"/>
    </location>
</feature>
<evidence type="ECO:0000256" key="4">
    <source>
        <dbReference type="ARBA" id="ARBA00023125"/>
    </source>
</evidence>
<dbReference type="GO" id="GO:0003677">
    <property type="term" value="F:DNA binding"/>
    <property type="evidence" value="ECO:0007669"/>
    <property type="project" value="UniProtKB-KW"/>
</dbReference>
<dbReference type="PANTHER" id="PTHR47997">
    <property type="entry name" value="MYB DOMAIN PROTEIN 55"/>
    <property type="match status" value="1"/>
</dbReference>
<dbReference type="CDD" id="cd00167">
    <property type="entry name" value="SANT"/>
    <property type="match status" value="2"/>
</dbReference>
<dbReference type="InterPro" id="IPR051953">
    <property type="entry name" value="Plant_SW-associated_TFs"/>
</dbReference>
<dbReference type="EMBL" id="CAJGYO010000010">
    <property type="protein sequence ID" value="CAD6258699.1"/>
    <property type="molecule type" value="Genomic_DNA"/>
</dbReference>
<reference evidence="10" key="1">
    <citation type="submission" date="2020-10" db="EMBL/GenBank/DDBJ databases">
        <authorList>
            <person name="Han B."/>
            <person name="Lu T."/>
            <person name="Zhao Q."/>
            <person name="Huang X."/>
            <person name="Zhao Y."/>
        </authorList>
    </citation>
    <scope>NUCLEOTIDE SEQUENCE</scope>
</reference>
<dbReference type="Pfam" id="PF00249">
    <property type="entry name" value="Myb_DNA-binding"/>
    <property type="match status" value="2"/>
</dbReference>
<keyword evidence="3" id="KW-0805">Transcription regulation</keyword>
<feature type="region of interest" description="Disordered" evidence="7">
    <location>
        <begin position="136"/>
        <end position="161"/>
    </location>
</feature>
<keyword evidence="2" id="KW-0677">Repeat</keyword>
<dbReference type="OrthoDB" id="2143914at2759"/>
<evidence type="ECO:0000256" key="6">
    <source>
        <dbReference type="ARBA" id="ARBA00023242"/>
    </source>
</evidence>
<dbReference type="PANTHER" id="PTHR47997:SF8">
    <property type="match status" value="1"/>
</dbReference>
<feature type="compositionally biased region" description="Polar residues" evidence="7">
    <location>
        <begin position="173"/>
        <end position="189"/>
    </location>
</feature>
<evidence type="ECO:0000256" key="5">
    <source>
        <dbReference type="ARBA" id="ARBA00023163"/>
    </source>
</evidence>
<comment type="caution">
    <text evidence="10">The sequence shown here is derived from an EMBL/GenBank/DDBJ whole genome shotgun (WGS) entry which is preliminary data.</text>
</comment>
<sequence length="258" mass="28977">MVSDQLETKEDKKMMRKGLWSPDEDERLYSHITNYGQDCIVLLDGKLTKHSTIYGSITAGLKRSGKSCRLRWMNYLQPDLIREPISKQEEDLIVSLQKLLGNRWSAIAARMPGRTDNEIKNYWNSRIKKKLQQRMNTGGNYQSPPEVHQTAGEGAADMNTGGNLQADLYQQAATSNVRVDHGSTTSHNSSADHPRPLPQLPVFTGQLLLDPDAAVRNGEQTAAAQSSLCVPFSKSHERNFVEEYVEFLMSVSDELPEI</sequence>
<evidence type="ECO:0000256" key="3">
    <source>
        <dbReference type="ARBA" id="ARBA00023015"/>
    </source>
</evidence>
<keyword evidence="11" id="KW-1185">Reference proteome</keyword>
<feature type="region of interest" description="Disordered" evidence="7">
    <location>
        <begin position="173"/>
        <end position="199"/>
    </location>
</feature>
<dbReference type="GO" id="GO:0005634">
    <property type="term" value="C:nucleus"/>
    <property type="evidence" value="ECO:0007669"/>
    <property type="project" value="UniProtKB-SubCell"/>
</dbReference>
<keyword evidence="6" id="KW-0539">Nucleus</keyword>
<dbReference type="PROSITE" id="PS50090">
    <property type="entry name" value="MYB_LIKE"/>
    <property type="match status" value="2"/>
</dbReference>